<evidence type="ECO:0000313" key="2">
    <source>
        <dbReference type="EMBL" id="QNO45272.1"/>
    </source>
</evidence>
<dbReference type="Gene3D" id="3.90.1200.10">
    <property type="match status" value="1"/>
</dbReference>
<gene>
    <name evidence="3" type="ORF">FAOAFBCF_00004</name>
    <name evidence="2" type="ORF">GHMBFEBI_00006</name>
</gene>
<sequence length="364" mass="41691">MELDPSVQHDLDAAQHLLVERLLDNGDLVSISDVSIDKQEINLYSVIRVVKIDRPDGGSDHYYIKRILPSGNDKDKAPFKLLEEATLLRALKKHIMNGVVEIIATFPQHLVTITKKCDGSPLSDYIGSSVRSNWSIAHRSNLVNFSGLCGIWLKRFHELTSGQCDSLKNWLRFIVGETDWRANKLADLHPMKKELFQRAAAKLEVDLRSIDPKTPCCITHGDYAPHNIFISNRNVQVLDFYNIKPGHGLMDVVNYITKVMTYGEGYFSSRSTLRLMCTEFVRRYGGIKESEKDLFYCLILLKCFARILSLTPRGKFGFLRLAPMLRRAWYLNYLQNYVSDNSHRARIHSGPWPFLDLSDVFQPV</sequence>
<organism evidence="3">
    <name type="scientific">Candidatus Methanogaster sp. ANME-2c ERB4</name>
    <dbReference type="NCBI Taxonomy" id="2759911"/>
    <lineage>
        <taxon>Archaea</taxon>
        <taxon>Methanobacteriati</taxon>
        <taxon>Methanobacteriota</taxon>
        <taxon>Stenosarchaea group</taxon>
        <taxon>Methanomicrobia</taxon>
        <taxon>Methanosarcinales</taxon>
        <taxon>ANME-2 cluster</taxon>
        <taxon>Candidatus Methanogasteraceae</taxon>
        <taxon>Candidatus Methanogaster</taxon>
    </lineage>
</organism>
<dbReference type="InterPro" id="IPR002575">
    <property type="entry name" value="Aminoglycoside_PTrfase"/>
</dbReference>
<protein>
    <recommendedName>
        <fullName evidence="1">Aminoglycoside phosphotransferase domain-containing protein</fullName>
    </recommendedName>
</protein>
<dbReference type="EMBL" id="MT631090">
    <property type="protein sequence ID" value="QNO45272.1"/>
    <property type="molecule type" value="Genomic_DNA"/>
</dbReference>
<dbReference type="AlphaFoldDB" id="A0A7G9YFM2"/>
<dbReference type="EMBL" id="MT631218">
    <property type="protein sequence ID" value="QNO46806.1"/>
    <property type="molecule type" value="Genomic_DNA"/>
</dbReference>
<evidence type="ECO:0000313" key="3">
    <source>
        <dbReference type="EMBL" id="QNO46806.1"/>
    </source>
</evidence>
<reference evidence="3" key="1">
    <citation type="submission" date="2020-06" db="EMBL/GenBank/DDBJ databases">
        <title>Unique genomic features of the anaerobic methanotrophic archaea.</title>
        <authorList>
            <person name="Chadwick G.L."/>
            <person name="Skennerton C.T."/>
            <person name="Laso-Perez R."/>
            <person name="Leu A.O."/>
            <person name="Speth D.R."/>
            <person name="Yu H."/>
            <person name="Morgan-Lang C."/>
            <person name="Hatzenpichler R."/>
            <person name="Goudeau D."/>
            <person name="Malmstrom R."/>
            <person name="Brazelton W.J."/>
            <person name="Woyke T."/>
            <person name="Hallam S.J."/>
            <person name="Tyson G.W."/>
            <person name="Wegener G."/>
            <person name="Boetius A."/>
            <person name="Orphan V."/>
        </authorList>
    </citation>
    <scope>NUCLEOTIDE SEQUENCE</scope>
</reference>
<evidence type="ECO:0000259" key="1">
    <source>
        <dbReference type="Pfam" id="PF01636"/>
    </source>
</evidence>
<name>A0A7G9YFM2_9EURY</name>
<dbReference type="InterPro" id="IPR011009">
    <property type="entry name" value="Kinase-like_dom_sf"/>
</dbReference>
<dbReference type="SUPFAM" id="SSF56112">
    <property type="entry name" value="Protein kinase-like (PK-like)"/>
    <property type="match status" value="1"/>
</dbReference>
<dbReference type="Pfam" id="PF01636">
    <property type="entry name" value="APH"/>
    <property type="match status" value="1"/>
</dbReference>
<feature type="domain" description="Aminoglycoside phosphotransferase" evidence="1">
    <location>
        <begin position="133"/>
        <end position="256"/>
    </location>
</feature>
<proteinExistence type="predicted"/>
<accession>A0A7G9YFM2</accession>